<dbReference type="Proteomes" id="UP000245609">
    <property type="component" value="Unassembled WGS sequence"/>
</dbReference>
<proteinExistence type="predicted"/>
<dbReference type="STRING" id="133381.A0A2T9Y0X9"/>
<gene>
    <name evidence="1" type="ORF">BB560_006848</name>
</gene>
<protein>
    <submittedName>
        <fullName evidence="1">Uncharacterized protein</fullName>
    </submittedName>
</protein>
<dbReference type="AlphaFoldDB" id="A0A2T9Y0X9"/>
<organism evidence="1 2">
    <name type="scientific">Smittium megazygosporum</name>
    <dbReference type="NCBI Taxonomy" id="133381"/>
    <lineage>
        <taxon>Eukaryota</taxon>
        <taxon>Fungi</taxon>
        <taxon>Fungi incertae sedis</taxon>
        <taxon>Zoopagomycota</taxon>
        <taxon>Kickxellomycotina</taxon>
        <taxon>Harpellomycetes</taxon>
        <taxon>Harpellales</taxon>
        <taxon>Legeriomycetaceae</taxon>
        <taxon>Smittium</taxon>
    </lineage>
</organism>
<dbReference type="EMBL" id="MBFS01003564">
    <property type="protein sequence ID" value="PVU85980.1"/>
    <property type="molecule type" value="Genomic_DNA"/>
</dbReference>
<evidence type="ECO:0000313" key="2">
    <source>
        <dbReference type="Proteomes" id="UP000245609"/>
    </source>
</evidence>
<evidence type="ECO:0000313" key="1">
    <source>
        <dbReference type="EMBL" id="PVU85980.1"/>
    </source>
</evidence>
<accession>A0A2T9Y0X9</accession>
<reference evidence="1 2" key="1">
    <citation type="journal article" date="2018" name="MBio">
        <title>Comparative Genomics Reveals the Core Gene Toolbox for the Fungus-Insect Symbiosis.</title>
        <authorList>
            <person name="Wang Y."/>
            <person name="Stata M."/>
            <person name="Wang W."/>
            <person name="Stajich J.E."/>
            <person name="White M.M."/>
            <person name="Moncalvo J.M."/>
        </authorList>
    </citation>
    <scope>NUCLEOTIDE SEQUENCE [LARGE SCALE GENOMIC DNA]</scope>
    <source>
        <strain evidence="1 2">SC-DP-2</strain>
    </source>
</reference>
<comment type="caution">
    <text evidence="1">The sequence shown here is derived from an EMBL/GenBank/DDBJ whole genome shotgun (WGS) entry which is preliminary data.</text>
</comment>
<keyword evidence="2" id="KW-1185">Reference proteome</keyword>
<name>A0A2T9Y0X9_9FUNG</name>
<sequence>MDDYGYRTRTTAHINRLKPYYSRTAETQAMGEEDDVTLISRPHKLRDDQVLYAKIFSQVAKTDDKLAISLIKKQIDLDIRSFLPEHANETFAMFEQRLRSQHYNLQGKSAKSKPTFTANDSDAMDLGAIATGYRHTPNYTQSTSGYTRSRSHSLFKQRNPYPHTPENSTMPRAQFQEYIKRKCCFHCGEKGHIKLCVTS</sequence>